<dbReference type="Proteomes" id="UP001312865">
    <property type="component" value="Unassembled WGS sequence"/>
</dbReference>
<comment type="similarity">
    <text evidence="1">Belongs to the DnaB/DnaD family.</text>
</comment>
<sequence>MNKHWKELQPVDMYQIKVNGILHEYHRQVLTFLYQPLIGTECYSFYMTLWAEVERQSQLSESNSHYHLMNFLSFNIQEIYEARLKLEGMGLLKTYVNRSDDLRHFIYEIQPPLSPNAFFTDGMLNVYLYRKIGKSHFLKLKDFFSSNSISHNDYIDVTRSFQDIFLSSHTISLLDQEAEQHSQVDDTKELLEEKQNKGLQLDSHHFDMDLLLAGLSESMVPRRAFTHKVKEVIGKLSYLYGINAVQMKNIVLQAMVAEDEIDVDSLRKAARDWFQVQHGEVFPHLAMKVSHKQTVTDPKTQEEKLIYYLENTSPKELLSDLSNGAEPTSGDMKIIEGVIFNQKLPLGVINVLIHYVMLRTDMKLTKGYVEKIASHWARKNITNVKDAMAVAKQEHRQYLDWADGKKEKKTTRKNTIRTEKLPEWFEESSVMKKTEEPNEELYDFEAEKKKLEEKLKKYKK</sequence>
<dbReference type="Pfam" id="PF07261">
    <property type="entry name" value="DnaB_2"/>
    <property type="match status" value="1"/>
</dbReference>
<comment type="caution">
    <text evidence="4">The sequence shown here is derived from an EMBL/GenBank/DDBJ whole genome shotgun (WGS) entry which is preliminary data.</text>
</comment>
<name>A0ABU8H8H1_9BACI</name>
<dbReference type="RefSeq" id="WP_336584923.1">
    <property type="nucleotide sequence ID" value="NZ_JBBAXC010000001.1"/>
</dbReference>
<evidence type="ECO:0000313" key="4">
    <source>
        <dbReference type="EMBL" id="MEI5905503.1"/>
    </source>
</evidence>
<reference evidence="4 5" key="1">
    <citation type="journal article" date="2018" name="J. Microbiol.">
        <title>Bacillus spongiae sp. nov., isolated from sponge of Jeju Island.</title>
        <authorList>
            <person name="Lee G.E."/>
            <person name="Im W.T."/>
            <person name="Park J.S."/>
        </authorList>
    </citation>
    <scope>NUCLEOTIDE SEQUENCE [LARGE SCALE GENOMIC DNA]</scope>
    <source>
        <strain evidence="4 5">135PIL107-10</strain>
    </source>
</reference>
<dbReference type="Pfam" id="PF25888">
    <property type="entry name" value="WHD_DnaB"/>
    <property type="match status" value="1"/>
</dbReference>
<feature type="domain" description="DnaB/C C-terminal" evidence="2">
    <location>
        <begin position="325"/>
        <end position="389"/>
    </location>
</feature>
<dbReference type="InterPro" id="IPR058660">
    <property type="entry name" value="WHD_DnaB"/>
</dbReference>
<evidence type="ECO:0000313" key="5">
    <source>
        <dbReference type="Proteomes" id="UP001312865"/>
    </source>
</evidence>
<accession>A0ABU8H8H1</accession>
<evidence type="ECO:0000259" key="3">
    <source>
        <dbReference type="Pfam" id="PF25888"/>
    </source>
</evidence>
<feature type="domain" description="Replicative helicase loading/DNA remodeling protein DnaB N-terminal winged helix" evidence="3">
    <location>
        <begin position="9"/>
        <end position="268"/>
    </location>
</feature>
<dbReference type="EMBL" id="JBBAXC010000001">
    <property type="protein sequence ID" value="MEI5905503.1"/>
    <property type="molecule type" value="Genomic_DNA"/>
</dbReference>
<dbReference type="InterPro" id="IPR006343">
    <property type="entry name" value="DnaB/C_C"/>
</dbReference>
<gene>
    <name evidence="4" type="ORF">WAK64_00295</name>
</gene>
<evidence type="ECO:0000256" key="1">
    <source>
        <dbReference type="ARBA" id="ARBA00093462"/>
    </source>
</evidence>
<organism evidence="4 5">
    <name type="scientific">Bacillus spongiae</name>
    <dbReference type="NCBI Taxonomy" id="2683610"/>
    <lineage>
        <taxon>Bacteria</taxon>
        <taxon>Bacillati</taxon>
        <taxon>Bacillota</taxon>
        <taxon>Bacilli</taxon>
        <taxon>Bacillales</taxon>
        <taxon>Bacillaceae</taxon>
        <taxon>Bacillus</taxon>
    </lineage>
</organism>
<keyword evidence="5" id="KW-1185">Reference proteome</keyword>
<proteinExistence type="inferred from homology"/>
<evidence type="ECO:0000259" key="2">
    <source>
        <dbReference type="Pfam" id="PF07261"/>
    </source>
</evidence>
<protein>
    <submittedName>
        <fullName evidence="4">DnaD domain protein</fullName>
    </submittedName>
</protein>